<protein>
    <recommendedName>
        <fullName evidence="3">Reverse transcriptase</fullName>
    </recommendedName>
</protein>
<evidence type="ECO:0000313" key="2">
    <source>
        <dbReference type="Proteomes" id="UP001066276"/>
    </source>
</evidence>
<sequence>MITYDLEKRWNHFRVPRVLNPRKYAATTLRDYLQERGPGLDIPRVGSQAVPVLLYADDAVLLTLTAHGLQHMLDGFYDFMSINWNDLWDMSVAV</sequence>
<gene>
    <name evidence="1" type="ORF">NDU88_004506</name>
</gene>
<accession>A0AAV7VKI0</accession>
<comment type="caution">
    <text evidence="1">The sequence shown here is derived from an EMBL/GenBank/DDBJ whole genome shotgun (WGS) entry which is preliminary data.</text>
</comment>
<reference evidence="1" key="1">
    <citation type="journal article" date="2022" name="bioRxiv">
        <title>Sequencing and chromosome-scale assembly of the giantPleurodeles waltlgenome.</title>
        <authorList>
            <person name="Brown T."/>
            <person name="Elewa A."/>
            <person name="Iarovenko S."/>
            <person name="Subramanian E."/>
            <person name="Araus A.J."/>
            <person name="Petzold A."/>
            <person name="Susuki M."/>
            <person name="Suzuki K.-i.T."/>
            <person name="Hayashi T."/>
            <person name="Toyoda A."/>
            <person name="Oliveira C."/>
            <person name="Osipova E."/>
            <person name="Leigh N.D."/>
            <person name="Simon A."/>
            <person name="Yun M.H."/>
        </authorList>
    </citation>
    <scope>NUCLEOTIDE SEQUENCE</scope>
    <source>
        <strain evidence="1">20211129_DDA</strain>
        <tissue evidence="1">Liver</tissue>
    </source>
</reference>
<dbReference type="AlphaFoldDB" id="A0AAV7VKI0"/>
<proteinExistence type="predicted"/>
<evidence type="ECO:0008006" key="3">
    <source>
        <dbReference type="Google" id="ProtNLM"/>
    </source>
</evidence>
<evidence type="ECO:0000313" key="1">
    <source>
        <dbReference type="EMBL" id="KAJ1200685.1"/>
    </source>
</evidence>
<name>A0AAV7VKI0_PLEWA</name>
<dbReference type="EMBL" id="JANPWB010000003">
    <property type="protein sequence ID" value="KAJ1200685.1"/>
    <property type="molecule type" value="Genomic_DNA"/>
</dbReference>
<organism evidence="1 2">
    <name type="scientific">Pleurodeles waltl</name>
    <name type="common">Iberian ribbed newt</name>
    <dbReference type="NCBI Taxonomy" id="8319"/>
    <lineage>
        <taxon>Eukaryota</taxon>
        <taxon>Metazoa</taxon>
        <taxon>Chordata</taxon>
        <taxon>Craniata</taxon>
        <taxon>Vertebrata</taxon>
        <taxon>Euteleostomi</taxon>
        <taxon>Amphibia</taxon>
        <taxon>Batrachia</taxon>
        <taxon>Caudata</taxon>
        <taxon>Salamandroidea</taxon>
        <taxon>Salamandridae</taxon>
        <taxon>Pleurodelinae</taxon>
        <taxon>Pleurodeles</taxon>
    </lineage>
</organism>
<dbReference type="Proteomes" id="UP001066276">
    <property type="component" value="Chromosome 2_1"/>
</dbReference>
<keyword evidence="2" id="KW-1185">Reference proteome</keyword>